<evidence type="ECO:0000313" key="2">
    <source>
        <dbReference type="Proteomes" id="UP000308836"/>
    </source>
</evidence>
<organism evidence="1 2">
    <name type="scientific">Dubosiella muris</name>
    <dbReference type="NCBI Taxonomy" id="3038133"/>
    <lineage>
        <taxon>Bacteria</taxon>
        <taxon>Bacillati</taxon>
        <taxon>Bacillota</taxon>
        <taxon>Erysipelotrichia</taxon>
        <taxon>Erysipelotrichales</taxon>
        <taxon>Erysipelotrichaceae</taxon>
        <taxon>Dubosiella</taxon>
    </lineage>
</organism>
<sequence>MIVLKQEKSIFFGSGTENATPGNETIDKNRKEAPHSFADALRMNTAMCIMALPQQIKKSRKKKKITQGELAKMLGKTKNVISNWERGDNKPDADTILSLCRILDTTPNSIMDWEDDGKSLSEVERYHIEKFRALEPWQQNLVDEMINKILDHSNPENLDLPQSLSIPFFQVSPAAGAGNYLGDDVEQETIELPDTALNRKIDYVLRVDGHSMEPKYMDGDLVKIASQPSVNIGEIGIFIIDGNSFIKEYRANSLHSLNPEYPDIEFTPGMDIRCVGKVLGAI</sequence>
<gene>
    <name evidence="1" type="ORF">E5336_03345</name>
</gene>
<protein>
    <submittedName>
        <fullName evidence="1">XRE family transcriptional regulator</fullName>
    </submittedName>
</protein>
<proteinExistence type="predicted"/>
<dbReference type="EMBL" id="SRYG01000005">
    <property type="protein sequence ID" value="TGY66579.1"/>
    <property type="molecule type" value="Genomic_DNA"/>
</dbReference>
<keyword evidence="2" id="KW-1185">Reference proteome</keyword>
<dbReference type="Proteomes" id="UP000308836">
    <property type="component" value="Unassembled WGS sequence"/>
</dbReference>
<name>A0AC61R973_9FIRM</name>
<evidence type="ECO:0000313" key="1">
    <source>
        <dbReference type="EMBL" id="TGY66579.1"/>
    </source>
</evidence>
<reference evidence="1" key="1">
    <citation type="submission" date="2019-04" db="EMBL/GenBank/DDBJ databases">
        <title>Microbes associate with the intestines of laboratory mice.</title>
        <authorList>
            <person name="Navarre W."/>
            <person name="Wong E."/>
            <person name="Huang K."/>
            <person name="Tropini C."/>
            <person name="Ng K."/>
            <person name="Yu B."/>
        </authorList>
    </citation>
    <scope>NUCLEOTIDE SEQUENCE</scope>
    <source>
        <strain evidence="1">NM09_H32</strain>
    </source>
</reference>
<comment type="caution">
    <text evidence="1">The sequence shown here is derived from an EMBL/GenBank/DDBJ whole genome shotgun (WGS) entry which is preliminary data.</text>
</comment>
<accession>A0AC61R973</accession>